<evidence type="ECO:0000259" key="1">
    <source>
        <dbReference type="Pfam" id="PF04326"/>
    </source>
</evidence>
<dbReference type="PANTHER" id="PTHR12155">
    <property type="entry name" value="SCHLAFEN"/>
    <property type="match status" value="1"/>
</dbReference>
<organism evidence="2 3">
    <name type="scientific">Bacillus cereus (strain VD014)</name>
    <dbReference type="NCBI Taxonomy" id="1053223"/>
    <lineage>
        <taxon>Bacteria</taxon>
        <taxon>Bacillati</taxon>
        <taxon>Bacillota</taxon>
        <taxon>Bacilli</taxon>
        <taxon>Bacillales</taxon>
        <taxon>Bacillaceae</taxon>
        <taxon>Bacillus</taxon>
        <taxon>Bacillus cereus group</taxon>
    </lineage>
</organism>
<proteinExistence type="predicted"/>
<accession>A0A9W5K1E4</accession>
<protein>
    <recommendedName>
        <fullName evidence="1">Schlafen AlbA-2 domain-containing protein</fullName>
    </recommendedName>
</protein>
<dbReference type="InterPro" id="IPR007421">
    <property type="entry name" value="Schlafen_AlbA_2_dom"/>
</dbReference>
<dbReference type="InterPro" id="IPR029684">
    <property type="entry name" value="Schlafen"/>
</dbReference>
<dbReference type="Pfam" id="PF04326">
    <property type="entry name" value="SLFN_AlbA_2"/>
    <property type="match status" value="1"/>
</dbReference>
<dbReference type="Gene3D" id="3.30.950.30">
    <property type="entry name" value="Schlafen, AAA domain"/>
    <property type="match status" value="1"/>
</dbReference>
<dbReference type="RefSeq" id="WP_000547925.1">
    <property type="nucleotide sequence ID" value="NZ_JH792027.1"/>
</dbReference>
<dbReference type="EMBL" id="AHER01000064">
    <property type="protein sequence ID" value="EJR11440.1"/>
    <property type="molecule type" value="Genomic_DNA"/>
</dbReference>
<evidence type="ECO:0000313" key="2">
    <source>
        <dbReference type="EMBL" id="EJR11440.1"/>
    </source>
</evidence>
<dbReference type="Proteomes" id="UP000006607">
    <property type="component" value="Unassembled WGS sequence"/>
</dbReference>
<sequence length="463" mass="53076">MHINSVQVINYGPLENFKVNFRPNCLNIIQGLAARGKTQLFGALLIPLLGEKVVLKFKSPHVPNATISITTTHKNVTQTNELNYIEDNFLYKFSSVGAFNKNPMEHQKDISYYHTFAPLFLSPEETKVNLSIDENDIELITDLIIDDTEALKMWNDIVNTFLTKYLNEKDKTFLHISHGLEQTLKLIKVVCIHAKNKLNSPIIIDGAFMALSSDASKVIFSILSAYSKSTQIILFTQSSLEIANSYLVAKLPEDRRKSHSSISYDTRYNSRSLIIPSKKSAEDNLNDEGPVIVRYIKNSTLDAEEYRYMEFKEVKGDNPIRSILSVVDQYVVAYLNERKKQFPGRIIWGITDEERKVVGTKLVYKERDELRRGIVERLDQIQPPIPPSSYKIDIKEVYDSTLKHVEDTYVVEVIVETVTSNDLFATAKNEVYIKTDGGKKKLNHIQIQQEILLRNQHKRFNLK</sequence>
<gene>
    <name evidence="2" type="ORF">IIA_06006</name>
</gene>
<evidence type="ECO:0000313" key="3">
    <source>
        <dbReference type="Proteomes" id="UP000006607"/>
    </source>
</evidence>
<dbReference type="AlphaFoldDB" id="A0A9W5K1E4"/>
<name>A0A9W5K1E4_BACC8</name>
<dbReference type="InterPro" id="IPR038461">
    <property type="entry name" value="Schlafen_AlbA_2_dom_sf"/>
</dbReference>
<comment type="caution">
    <text evidence="2">The sequence shown here is derived from an EMBL/GenBank/DDBJ whole genome shotgun (WGS) entry which is preliminary data.</text>
</comment>
<dbReference type="InterPro" id="IPR027417">
    <property type="entry name" value="P-loop_NTPase"/>
</dbReference>
<dbReference type="Gene3D" id="3.40.50.300">
    <property type="entry name" value="P-loop containing nucleotide triphosphate hydrolases"/>
    <property type="match status" value="1"/>
</dbReference>
<dbReference type="PANTHER" id="PTHR12155:SF41">
    <property type="entry name" value="SCHLAFEN ALBA-2 DOMAIN-CONTAINING PROTEIN"/>
    <property type="match status" value="1"/>
</dbReference>
<dbReference type="SUPFAM" id="SSF52540">
    <property type="entry name" value="P-loop containing nucleoside triphosphate hydrolases"/>
    <property type="match status" value="1"/>
</dbReference>
<feature type="domain" description="Schlafen AlbA-2" evidence="1">
    <location>
        <begin position="305"/>
        <end position="443"/>
    </location>
</feature>
<reference evidence="2" key="1">
    <citation type="submission" date="2012-04" db="EMBL/GenBank/DDBJ databases">
        <title>The Genome Sequence of Bacillus cereus VD014.</title>
        <authorList>
            <consortium name="The Broad Institute Genome Sequencing Platform"/>
            <consortium name="The Broad Institute Genome Sequencing Center for Infectious Disease"/>
            <person name="Feldgarden M."/>
            <person name="Van der Auwera G.A."/>
            <person name="Mahillon J."/>
            <person name="Duprez V."/>
            <person name="Timmery S."/>
            <person name="Mattelet C."/>
            <person name="Dierick K."/>
            <person name="Sun M."/>
            <person name="Yu Z."/>
            <person name="Zhu L."/>
            <person name="Hu X."/>
            <person name="Shank E.B."/>
            <person name="Swiecicka I."/>
            <person name="Hansen B.M."/>
            <person name="Andrup L."/>
            <person name="Young S.K."/>
            <person name="Zeng Q."/>
            <person name="Gargeya S."/>
            <person name="Fitzgerald M."/>
            <person name="Haas B."/>
            <person name="Abouelleil A."/>
            <person name="Alvarado L."/>
            <person name="Arachchi H.M."/>
            <person name="Berlin A."/>
            <person name="Chapman S.B."/>
            <person name="Goldberg J."/>
            <person name="Griggs A."/>
            <person name="Gujja S."/>
            <person name="Hansen M."/>
            <person name="Howarth C."/>
            <person name="Imamovic A."/>
            <person name="Larimer J."/>
            <person name="McCowen C."/>
            <person name="Montmayeur A."/>
            <person name="Murphy C."/>
            <person name="Neiman D."/>
            <person name="Pearson M."/>
            <person name="Priest M."/>
            <person name="Roberts A."/>
            <person name="Saif S."/>
            <person name="Shea T."/>
            <person name="Sisk P."/>
            <person name="Sykes S."/>
            <person name="Wortman J."/>
            <person name="Nusbaum C."/>
            <person name="Birren B."/>
        </authorList>
    </citation>
    <scope>NUCLEOTIDE SEQUENCE</scope>
    <source>
        <strain evidence="2">VD014</strain>
    </source>
</reference>